<dbReference type="Proteomes" id="UP000460318">
    <property type="component" value="Unassembled WGS sequence"/>
</dbReference>
<feature type="compositionally biased region" description="Basic and acidic residues" evidence="1">
    <location>
        <begin position="85"/>
        <end position="97"/>
    </location>
</feature>
<evidence type="ECO:0000256" key="2">
    <source>
        <dbReference type="SAM" id="Phobius"/>
    </source>
</evidence>
<comment type="caution">
    <text evidence="3">The sequence shown here is derived from an EMBL/GenBank/DDBJ whole genome shotgun (WGS) entry which is preliminary data.</text>
</comment>
<name>A0A7X3IH96_9BACL</name>
<proteinExistence type="predicted"/>
<evidence type="ECO:0000313" key="3">
    <source>
        <dbReference type="EMBL" id="MWV43276.1"/>
    </source>
</evidence>
<feature type="region of interest" description="Disordered" evidence="1">
    <location>
        <begin position="85"/>
        <end position="110"/>
    </location>
</feature>
<organism evidence="3 4">
    <name type="scientific">Paenibacillus dendrobii</name>
    <dbReference type="NCBI Taxonomy" id="2691084"/>
    <lineage>
        <taxon>Bacteria</taxon>
        <taxon>Bacillati</taxon>
        <taxon>Bacillota</taxon>
        <taxon>Bacilli</taxon>
        <taxon>Bacillales</taxon>
        <taxon>Paenibacillaceae</taxon>
        <taxon>Paenibacillus</taxon>
    </lineage>
</organism>
<keyword evidence="2" id="KW-0812">Transmembrane</keyword>
<keyword evidence="2" id="KW-1133">Transmembrane helix</keyword>
<dbReference type="AlphaFoldDB" id="A0A7X3IH96"/>
<protein>
    <submittedName>
        <fullName evidence="3">Uncharacterized protein</fullName>
    </submittedName>
</protein>
<accession>A0A7X3IH96</accession>
<sequence length="110" mass="12519">MNRRGVGAVFLATGAFLFAIRYILAALLISSQQGWDAVYYHMVLKEAGTPLLTLSVLFFIAGLVYFILGDFPKMVRWLTDQATENKAEEQERNREWEASLNRVSENDDKT</sequence>
<keyword evidence="2" id="KW-0472">Membrane</keyword>
<feature type="transmembrane region" description="Helical" evidence="2">
    <location>
        <begin position="49"/>
        <end position="68"/>
    </location>
</feature>
<keyword evidence="4" id="KW-1185">Reference proteome</keyword>
<dbReference type="RefSeq" id="WP_160496797.1">
    <property type="nucleotide sequence ID" value="NZ_WUBI01000001.1"/>
</dbReference>
<evidence type="ECO:0000313" key="4">
    <source>
        <dbReference type="Proteomes" id="UP000460318"/>
    </source>
</evidence>
<dbReference type="EMBL" id="WUBI01000001">
    <property type="protein sequence ID" value="MWV43276.1"/>
    <property type="molecule type" value="Genomic_DNA"/>
</dbReference>
<reference evidence="3 4" key="1">
    <citation type="submission" date="2019-12" db="EMBL/GenBank/DDBJ databases">
        <title>Paenibacillus sp. nov., an endophytic bacterium isolated from the stem of Dendrobium.</title>
        <authorList>
            <person name="Zhao R."/>
        </authorList>
    </citation>
    <scope>NUCLEOTIDE SEQUENCE [LARGE SCALE GENOMIC DNA]</scope>
    <source>
        <strain evidence="3 4">HJL G12</strain>
    </source>
</reference>
<gene>
    <name evidence="3" type="ORF">GRF59_06490</name>
</gene>
<evidence type="ECO:0000256" key="1">
    <source>
        <dbReference type="SAM" id="MobiDB-lite"/>
    </source>
</evidence>